<dbReference type="InterPro" id="IPR039425">
    <property type="entry name" value="RNA_pol_sigma-70-like"/>
</dbReference>
<dbReference type="PANTHER" id="PTHR43133">
    <property type="entry name" value="RNA POLYMERASE ECF-TYPE SIGMA FACTO"/>
    <property type="match status" value="1"/>
</dbReference>
<evidence type="ECO:0000259" key="6">
    <source>
        <dbReference type="Pfam" id="PF08281"/>
    </source>
</evidence>
<dbReference type="PANTHER" id="PTHR43133:SF51">
    <property type="entry name" value="RNA POLYMERASE SIGMA FACTOR"/>
    <property type="match status" value="1"/>
</dbReference>
<name>A0AAE9Z092_9GAMM</name>
<dbReference type="RefSeq" id="WP_152647447.1">
    <property type="nucleotide sequence ID" value="NZ_CP059733.1"/>
</dbReference>
<dbReference type="InterPro" id="IPR013249">
    <property type="entry name" value="RNA_pol_sigma70_r4_t2"/>
</dbReference>
<sequence length="202" mass="22297">MMFTGDNSDEELLLLIAQGDNKALQCLLKRHENTVAATANGMIGPGQDAEDIGQEALIRLYRAIVKGEFRGQAQVKTYVTRITVNLCIDYMRRKKRRSFLWQALSFSKKEQEQEPELSALADDGAPLDTVLANRQLVHRGLSKLDSNVRSVVVLRLINGYSTQETADILEIPLGTVLSQLDRGKKQLAGYVSAAASTTAFNS</sequence>
<dbReference type="CDD" id="cd06171">
    <property type="entry name" value="Sigma70_r4"/>
    <property type="match status" value="1"/>
</dbReference>
<evidence type="ECO:0000313" key="7">
    <source>
        <dbReference type="EMBL" id="WDE04436.1"/>
    </source>
</evidence>
<dbReference type="Proteomes" id="UP000032352">
    <property type="component" value="Chromosome"/>
</dbReference>
<gene>
    <name evidence="7" type="ORF">SG34_024365</name>
</gene>
<dbReference type="SUPFAM" id="SSF88946">
    <property type="entry name" value="Sigma2 domain of RNA polymerase sigma factors"/>
    <property type="match status" value="1"/>
</dbReference>
<evidence type="ECO:0000256" key="1">
    <source>
        <dbReference type="ARBA" id="ARBA00010641"/>
    </source>
</evidence>
<keyword evidence="3" id="KW-0731">Sigma factor</keyword>
<protein>
    <submittedName>
        <fullName evidence="7">Sigma-70 family RNA polymerase sigma factor</fullName>
    </submittedName>
</protein>
<keyword evidence="4" id="KW-0804">Transcription</keyword>
<evidence type="ECO:0000256" key="3">
    <source>
        <dbReference type="ARBA" id="ARBA00023082"/>
    </source>
</evidence>
<keyword evidence="2" id="KW-0805">Transcription regulation</keyword>
<feature type="domain" description="RNA polymerase sigma-70 region 2" evidence="5">
    <location>
        <begin position="27"/>
        <end position="97"/>
    </location>
</feature>
<dbReference type="KEGG" id="tvd:SG34_024365"/>
<dbReference type="Gene3D" id="1.10.10.10">
    <property type="entry name" value="Winged helix-like DNA-binding domain superfamily/Winged helix DNA-binding domain"/>
    <property type="match status" value="1"/>
</dbReference>
<evidence type="ECO:0000259" key="5">
    <source>
        <dbReference type="Pfam" id="PF04542"/>
    </source>
</evidence>
<evidence type="ECO:0000256" key="4">
    <source>
        <dbReference type="ARBA" id="ARBA00023163"/>
    </source>
</evidence>
<feature type="domain" description="RNA polymerase sigma factor 70 region 4 type 2" evidence="6">
    <location>
        <begin position="135"/>
        <end position="187"/>
    </location>
</feature>
<dbReference type="GO" id="GO:0016987">
    <property type="term" value="F:sigma factor activity"/>
    <property type="evidence" value="ECO:0007669"/>
    <property type="project" value="UniProtKB-KW"/>
</dbReference>
<dbReference type="InterPro" id="IPR013325">
    <property type="entry name" value="RNA_pol_sigma_r2"/>
</dbReference>
<organism evidence="7 8">
    <name type="scientific">Thalassomonas viridans</name>
    <dbReference type="NCBI Taxonomy" id="137584"/>
    <lineage>
        <taxon>Bacteria</taxon>
        <taxon>Pseudomonadati</taxon>
        <taxon>Pseudomonadota</taxon>
        <taxon>Gammaproteobacteria</taxon>
        <taxon>Alteromonadales</taxon>
        <taxon>Colwelliaceae</taxon>
        <taxon>Thalassomonas</taxon>
    </lineage>
</organism>
<dbReference type="SUPFAM" id="SSF88659">
    <property type="entry name" value="Sigma3 and sigma4 domains of RNA polymerase sigma factors"/>
    <property type="match status" value="1"/>
</dbReference>
<dbReference type="InterPro" id="IPR007627">
    <property type="entry name" value="RNA_pol_sigma70_r2"/>
</dbReference>
<dbReference type="AlphaFoldDB" id="A0AAE9Z092"/>
<dbReference type="InterPro" id="IPR014284">
    <property type="entry name" value="RNA_pol_sigma-70_dom"/>
</dbReference>
<dbReference type="Pfam" id="PF04542">
    <property type="entry name" value="Sigma70_r2"/>
    <property type="match status" value="1"/>
</dbReference>
<dbReference type="GO" id="GO:0006352">
    <property type="term" value="P:DNA-templated transcription initiation"/>
    <property type="evidence" value="ECO:0007669"/>
    <property type="project" value="InterPro"/>
</dbReference>
<dbReference type="GO" id="GO:0003677">
    <property type="term" value="F:DNA binding"/>
    <property type="evidence" value="ECO:0007669"/>
    <property type="project" value="InterPro"/>
</dbReference>
<keyword evidence="8" id="KW-1185">Reference proteome</keyword>
<reference evidence="7 8" key="2">
    <citation type="journal article" date="2022" name="Mar. Drugs">
        <title>Bioassay-Guided Fractionation Leads to the Detection of Cholic Acid Generated by the Rare Thalassomonas sp.</title>
        <authorList>
            <person name="Pheiffer F."/>
            <person name="Schneider Y.K."/>
            <person name="Hansen E.H."/>
            <person name="Andersen J.H."/>
            <person name="Isaksson J."/>
            <person name="Busche T."/>
            <person name="R C."/>
            <person name="Kalinowski J."/>
            <person name="Zyl L.V."/>
            <person name="Trindade M."/>
        </authorList>
    </citation>
    <scope>NUCLEOTIDE SEQUENCE [LARGE SCALE GENOMIC DNA]</scope>
    <source>
        <strain evidence="7 8">XOM25</strain>
    </source>
</reference>
<dbReference type="Pfam" id="PF08281">
    <property type="entry name" value="Sigma70_r4_2"/>
    <property type="match status" value="1"/>
</dbReference>
<reference evidence="7 8" key="1">
    <citation type="journal article" date="2015" name="Genome Announc.">
        <title>Draft Genome Sequences of Marine Isolates of Thalassomonas viridans and Thalassomonas actiniarum.</title>
        <authorList>
            <person name="Olonade I."/>
            <person name="van Zyl L.J."/>
            <person name="Trindade M."/>
        </authorList>
    </citation>
    <scope>NUCLEOTIDE SEQUENCE [LARGE SCALE GENOMIC DNA]</scope>
    <source>
        <strain evidence="7 8">XOM25</strain>
    </source>
</reference>
<dbReference type="InterPro" id="IPR036388">
    <property type="entry name" value="WH-like_DNA-bd_sf"/>
</dbReference>
<dbReference type="InterPro" id="IPR013324">
    <property type="entry name" value="RNA_pol_sigma_r3/r4-like"/>
</dbReference>
<evidence type="ECO:0000256" key="2">
    <source>
        <dbReference type="ARBA" id="ARBA00023015"/>
    </source>
</evidence>
<dbReference type="Gene3D" id="1.10.1740.10">
    <property type="match status" value="1"/>
</dbReference>
<dbReference type="EMBL" id="CP059733">
    <property type="protein sequence ID" value="WDE04436.1"/>
    <property type="molecule type" value="Genomic_DNA"/>
</dbReference>
<comment type="similarity">
    <text evidence="1">Belongs to the sigma-70 factor family. ECF subfamily.</text>
</comment>
<evidence type="ECO:0000313" key="8">
    <source>
        <dbReference type="Proteomes" id="UP000032352"/>
    </source>
</evidence>
<proteinExistence type="inferred from homology"/>
<accession>A0AAE9Z092</accession>
<dbReference type="NCBIfam" id="TIGR02937">
    <property type="entry name" value="sigma70-ECF"/>
    <property type="match status" value="1"/>
</dbReference>